<evidence type="ECO:0000313" key="1">
    <source>
        <dbReference type="Proteomes" id="UP000036681"/>
    </source>
</evidence>
<dbReference type="AlphaFoldDB" id="A0A0M3IKH9"/>
<organism evidence="1 2">
    <name type="scientific">Ascaris lumbricoides</name>
    <name type="common">Giant roundworm</name>
    <dbReference type="NCBI Taxonomy" id="6252"/>
    <lineage>
        <taxon>Eukaryota</taxon>
        <taxon>Metazoa</taxon>
        <taxon>Ecdysozoa</taxon>
        <taxon>Nematoda</taxon>
        <taxon>Chromadorea</taxon>
        <taxon>Rhabditida</taxon>
        <taxon>Spirurina</taxon>
        <taxon>Ascaridomorpha</taxon>
        <taxon>Ascaridoidea</taxon>
        <taxon>Ascarididae</taxon>
        <taxon>Ascaris</taxon>
    </lineage>
</organism>
<proteinExistence type="predicted"/>
<evidence type="ECO:0000313" key="2">
    <source>
        <dbReference type="WBParaSite" id="ALUE_0001925001-mRNA-1"/>
    </source>
</evidence>
<dbReference type="Proteomes" id="UP000036681">
    <property type="component" value="Unplaced"/>
</dbReference>
<sequence>MLCTTCNGLDATLIYRVLAIATRTHPLLYDSHSLLEKQREVIELQRFFLRDSSFFVAILKMANVFDLLPDMLLSIMGLLSLIRTKRFRDAFAATAAVFGMDEGQLYLEVELFVQEHWEEEFAALDVHSRGLQYFAGEAAGHRPNELLLEAACRLKAAQLTVWDIRKRHCFLYGHHGPMYTAAISGEQFIAVIGKPLLPVSVP</sequence>
<accession>A0A0M3IKH9</accession>
<name>A0A0M3IKH9_ASCLU</name>
<protein>
    <submittedName>
        <fullName evidence="2">Rab-GAP TBC domain-containing protein</fullName>
    </submittedName>
</protein>
<reference evidence="2" key="1">
    <citation type="submission" date="2017-02" db="UniProtKB">
        <authorList>
            <consortium name="WormBaseParasite"/>
        </authorList>
    </citation>
    <scope>IDENTIFICATION</scope>
</reference>
<keyword evidence="1" id="KW-1185">Reference proteome</keyword>
<dbReference type="WBParaSite" id="ALUE_0001925001-mRNA-1">
    <property type="protein sequence ID" value="ALUE_0001925001-mRNA-1"/>
    <property type="gene ID" value="ALUE_0001925001"/>
</dbReference>